<accession>A0A1M5HU90</accession>
<evidence type="ECO:0000313" key="1">
    <source>
        <dbReference type="EMBL" id="SHG19475.1"/>
    </source>
</evidence>
<gene>
    <name evidence="1" type="ORF">SAMN05443248_0639</name>
</gene>
<name>A0A1M5HU90_9BRAD</name>
<sequence length="49" mass="5283">MIGLFCFVLAVLASPFKSKLRLEAENAVVCTENLSSGVAVVKSEGWRVI</sequence>
<reference evidence="1 2" key="1">
    <citation type="submission" date="2016-11" db="EMBL/GenBank/DDBJ databases">
        <authorList>
            <person name="Jaros S."/>
            <person name="Januszkiewicz K."/>
            <person name="Wedrychowicz H."/>
        </authorList>
    </citation>
    <scope>NUCLEOTIDE SEQUENCE [LARGE SCALE GENOMIC DNA]</scope>
    <source>
        <strain evidence="1 2">GAS138</strain>
    </source>
</reference>
<organism evidence="1 2">
    <name type="scientific">Bradyrhizobium erythrophlei</name>
    <dbReference type="NCBI Taxonomy" id="1437360"/>
    <lineage>
        <taxon>Bacteria</taxon>
        <taxon>Pseudomonadati</taxon>
        <taxon>Pseudomonadota</taxon>
        <taxon>Alphaproteobacteria</taxon>
        <taxon>Hyphomicrobiales</taxon>
        <taxon>Nitrobacteraceae</taxon>
        <taxon>Bradyrhizobium</taxon>
    </lineage>
</organism>
<evidence type="ECO:0000313" key="2">
    <source>
        <dbReference type="Proteomes" id="UP000189796"/>
    </source>
</evidence>
<dbReference type="EMBL" id="LT670817">
    <property type="protein sequence ID" value="SHG19475.1"/>
    <property type="molecule type" value="Genomic_DNA"/>
</dbReference>
<dbReference type="Proteomes" id="UP000189796">
    <property type="component" value="Chromosome I"/>
</dbReference>
<protein>
    <submittedName>
        <fullName evidence="1">Uncharacterized protein</fullName>
    </submittedName>
</protein>
<dbReference type="AlphaFoldDB" id="A0A1M5HU90"/>
<proteinExistence type="predicted"/>